<keyword evidence="3" id="KW-0963">Cytoplasm</keyword>
<dbReference type="GO" id="GO:0008327">
    <property type="term" value="F:methyl-CpG binding"/>
    <property type="evidence" value="ECO:0007669"/>
    <property type="project" value="TreeGrafter"/>
</dbReference>
<dbReference type="Proteomes" id="UP000694557">
    <property type="component" value="Unassembled WGS sequence"/>
</dbReference>
<gene>
    <name evidence="14" type="primary">LOC109886133</name>
</gene>
<evidence type="ECO:0000256" key="11">
    <source>
        <dbReference type="PROSITE-ProRule" id="PRU00509"/>
    </source>
</evidence>
<keyword evidence="4" id="KW-0479">Metal-binding</keyword>
<dbReference type="Ensembl" id="ENSOKIT00005089354.1">
    <property type="protein sequence ID" value="ENSOKIP00005083707.1"/>
    <property type="gene ID" value="ENSOKIG00005036313.1"/>
</dbReference>
<dbReference type="GO" id="GO:0008270">
    <property type="term" value="F:zinc ion binding"/>
    <property type="evidence" value="ECO:0007669"/>
    <property type="project" value="UniProtKB-KW"/>
</dbReference>
<dbReference type="GO" id="GO:0005634">
    <property type="term" value="C:nucleus"/>
    <property type="evidence" value="ECO:0007669"/>
    <property type="project" value="UniProtKB-SubCell"/>
</dbReference>
<name>A0A8C7J7E0_ONCKI</name>
<comment type="subunit">
    <text evidence="10">Interacts with DVL1. Interacts with RBPJ.</text>
</comment>
<keyword evidence="7" id="KW-0238">DNA-binding</keyword>
<evidence type="ECO:0000313" key="14">
    <source>
        <dbReference type="Ensembl" id="ENSOKIP00005083707.1"/>
    </source>
</evidence>
<dbReference type="InterPro" id="IPR002857">
    <property type="entry name" value="Znf_CXXC"/>
</dbReference>
<evidence type="ECO:0000313" key="15">
    <source>
        <dbReference type="Proteomes" id="UP000694557"/>
    </source>
</evidence>
<proteinExistence type="predicted"/>
<reference evidence="14" key="2">
    <citation type="submission" date="2025-09" db="UniProtKB">
        <authorList>
            <consortium name="Ensembl"/>
        </authorList>
    </citation>
    <scope>IDENTIFICATION</scope>
</reference>
<feature type="region of interest" description="Disordered" evidence="12">
    <location>
        <begin position="1"/>
        <end position="41"/>
    </location>
</feature>
<dbReference type="InterPro" id="IPR040388">
    <property type="entry name" value="CXXC4/CXXC5"/>
</dbReference>
<evidence type="ECO:0000256" key="2">
    <source>
        <dbReference type="ARBA" id="ARBA00004496"/>
    </source>
</evidence>
<evidence type="ECO:0000256" key="5">
    <source>
        <dbReference type="ARBA" id="ARBA00022771"/>
    </source>
</evidence>
<dbReference type="GO" id="GO:0005737">
    <property type="term" value="C:cytoplasm"/>
    <property type="evidence" value="ECO:0007669"/>
    <property type="project" value="UniProtKB-SubCell"/>
</dbReference>
<organism evidence="14 15">
    <name type="scientific">Oncorhynchus kisutch</name>
    <name type="common">Coho salmon</name>
    <name type="synonym">Salmo kisutch</name>
    <dbReference type="NCBI Taxonomy" id="8019"/>
    <lineage>
        <taxon>Eukaryota</taxon>
        <taxon>Metazoa</taxon>
        <taxon>Chordata</taxon>
        <taxon>Craniata</taxon>
        <taxon>Vertebrata</taxon>
        <taxon>Euteleostomi</taxon>
        <taxon>Actinopterygii</taxon>
        <taxon>Neopterygii</taxon>
        <taxon>Teleostei</taxon>
        <taxon>Protacanthopterygii</taxon>
        <taxon>Salmoniformes</taxon>
        <taxon>Salmonidae</taxon>
        <taxon>Salmoninae</taxon>
        <taxon>Oncorhynchus</taxon>
    </lineage>
</organism>
<evidence type="ECO:0000256" key="7">
    <source>
        <dbReference type="ARBA" id="ARBA00023125"/>
    </source>
</evidence>
<evidence type="ECO:0000256" key="6">
    <source>
        <dbReference type="ARBA" id="ARBA00022833"/>
    </source>
</evidence>
<dbReference type="AlphaFoldDB" id="A0A8C7J7E0"/>
<reference evidence="14" key="1">
    <citation type="submission" date="2025-08" db="UniProtKB">
        <authorList>
            <consortium name="Ensembl"/>
        </authorList>
    </citation>
    <scope>IDENTIFICATION</scope>
</reference>
<feature type="domain" description="CXXC-type" evidence="13">
    <location>
        <begin position="219"/>
        <end position="260"/>
    </location>
</feature>
<feature type="region of interest" description="Disordered" evidence="12">
    <location>
        <begin position="75"/>
        <end position="97"/>
    </location>
</feature>
<feature type="region of interest" description="Disordered" evidence="12">
    <location>
        <begin position="121"/>
        <end position="149"/>
    </location>
</feature>
<keyword evidence="6" id="KW-0862">Zinc</keyword>
<evidence type="ECO:0000256" key="1">
    <source>
        <dbReference type="ARBA" id="ARBA00004123"/>
    </source>
</evidence>
<protein>
    <recommendedName>
        <fullName evidence="9">CXXC-type zinc finger protein 5</fullName>
    </recommendedName>
</protein>
<keyword evidence="8" id="KW-0539">Nucleus</keyword>
<evidence type="ECO:0000256" key="10">
    <source>
        <dbReference type="ARBA" id="ARBA00046659"/>
    </source>
</evidence>
<feature type="compositionally biased region" description="Polar residues" evidence="12">
    <location>
        <begin position="15"/>
        <end position="24"/>
    </location>
</feature>
<keyword evidence="15" id="KW-1185">Reference proteome</keyword>
<comment type="subcellular location">
    <subcellularLocation>
        <location evidence="2">Cytoplasm</location>
    </subcellularLocation>
    <subcellularLocation>
        <location evidence="1">Nucleus</location>
    </subcellularLocation>
</comment>
<evidence type="ECO:0000259" key="13">
    <source>
        <dbReference type="PROSITE" id="PS51058"/>
    </source>
</evidence>
<dbReference type="GeneTree" id="ENSGT00940000154108"/>
<dbReference type="PANTHER" id="PTHR13419">
    <property type="entry name" value="ZINC FINGER-CONTAINING"/>
    <property type="match status" value="1"/>
</dbReference>
<sequence length="284" mass="30011">PYLPPSMADTLDMSGPSSPEQQRANRILSEPLRRSLKRSHPCSLSEYLNNTNRIAHHHSSSSSTDIRGFLHPTAAQHRPNQPRQPKPHRAPSSNIDLWDSPSGLHLAHAAELLMRAGALTLTPTPKDQGPLGGLGAGGNGEEVEGGSRVEGDSMGCVTDFLPLLGCSWFSLNPGLFALTAGGGGFLTGGGGSMGMAGVGEGVEGLRGESSSPGSGGGAGRRKRKRCGECVPCRRMGNCEECSACRNRKTGHQICKYRKCEQLKKKAATGLEMVFPSGAAFPWLQ</sequence>
<evidence type="ECO:0000256" key="12">
    <source>
        <dbReference type="SAM" id="MobiDB-lite"/>
    </source>
</evidence>
<accession>A0A8C7J7E0</accession>
<evidence type="ECO:0000256" key="9">
    <source>
        <dbReference type="ARBA" id="ARBA00039661"/>
    </source>
</evidence>
<dbReference type="PANTHER" id="PTHR13419:SF2">
    <property type="entry name" value="CXXC-TYPE ZINC FINGER PROTEIN 5"/>
    <property type="match status" value="1"/>
</dbReference>
<keyword evidence="5 11" id="KW-0863">Zinc-finger</keyword>
<evidence type="ECO:0000256" key="8">
    <source>
        <dbReference type="ARBA" id="ARBA00023242"/>
    </source>
</evidence>
<dbReference type="PROSITE" id="PS51058">
    <property type="entry name" value="ZF_CXXC"/>
    <property type="match status" value="1"/>
</dbReference>
<evidence type="ECO:0000256" key="3">
    <source>
        <dbReference type="ARBA" id="ARBA00022490"/>
    </source>
</evidence>
<evidence type="ECO:0000256" key="4">
    <source>
        <dbReference type="ARBA" id="ARBA00022723"/>
    </source>
</evidence>
<feature type="compositionally biased region" description="Gly residues" evidence="12">
    <location>
        <begin position="130"/>
        <end position="140"/>
    </location>
</feature>